<dbReference type="EMBL" id="JAFMYW010000006">
    <property type="protein sequence ID" value="MBO0950649.1"/>
    <property type="molecule type" value="Genomic_DNA"/>
</dbReference>
<gene>
    <name evidence="2" type="ORF">J2I46_18790</name>
</gene>
<feature type="domain" description="PIN" evidence="1">
    <location>
        <begin position="8"/>
        <end position="95"/>
    </location>
</feature>
<dbReference type="Gene3D" id="3.40.50.1010">
    <property type="entry name" value="5'-nuclease"/>
    <property type="match status" value="1"/>
</dbReference>
<protein>
    <submittedName>
        <fullName evidence="2">PIN domain-containing protein</fullName>
    </submittedName>
</protein>
<reference evidence="2 3" key="1">
    <citation type="submission" date="2021-03" db="EMBL/GenBank/DDBJ databases">
        <title>Fibrella sp. HMF5405 genome sequencing and assembly.</title>
        <authorList>
            <person name="Kang H."/>
            <person name="Kim H."/>
            <person name="Bae S."/>
            <person name="Joh K."/>
        </authorList>
    </citation>
    <scope>NUCLEOTIDE SEQUENCE [LARGE SCALE GENOMIC DNA]</scope>
    <source>
        <strain evidence="2 3">HMF5405</strain>
    </source>
</reference>
<dbReference type="SUPFAM" id="SSF88723">
    <property type="entry name" value="PIN domain-like"/>
    <property type="match status" value="1"/>
</dbReference>
<name>A0ABS3JKW5_9BACT</name>
<proteinExistence type="predicted"/>
<organism evidence="2 3">
    <name type="scientific">Fibrella forsythiae</name>
    <dbReference type="NCBI Taxonomy" id="2817061"/>
    <lineage>
        <taxon>Bacteria</taxon>
        <taxon>Pseudomonadati</taxon>
        <taxon>Bacteroidota</taxon>
        <taxon>Cytophagia</taxon>
        <taxon>Cytophagales</taxon>
        <taxon>Spirosomataceae</taxon>
        <taxon>Fibrella</taxon>
    </lineage>
</organism>
<dbReference type="InterPro" id="IPR029060">
    <property type="entry name" value="PIN-like_dom_sf"/>
</dbReference>
<evidence type="ECO:0000259" key="1">
    <source>
        <dbReference type="Pfam" id="PF01850"/>
    </source>
</evidence>
<evidence type="ECO:0000313" key="2">
    <source>
        <dbReference type="EMBL" id="MBO0950649.1"/>
    </source>
</evidence>
<dbReference type="Pfam" id="PF01850">
    <property type="entry name" value="PIN"/>
    <property type="match status" value="1"/>
</dbReference>
<comment type="caution">
    <text evidence="2">The sequence shown here is derived from an EMBL/GenBank/DDBJ whole genome shotgun (WGS) entry which is preliminary data.</text>
</comment>
<sequence>MLFYKKALLDNVKSLYASDITKLEVIGFHRLDENDKAYFEEFFSTIASLAITAELIGQSIRLRKRSLGDAIIAATALIHGLPVITNNVINFSAVDGLTVISLASILDGTAG</sequence>
<dbReference type="RefSeq" id="WP_207330608.1">
    <property type="nucleotide sequence ID" value="NZ_JAFMYW010000006.1"/>
</dbReference>
<keyword evidence="3" id="KW-1185">Reference proteome</keyword>
<evidence type="ECO:0000313" key="3">
    <source>
        <dbReference type="Proteomes" id="UP000664628"/>
    </source>
</evidence>
<dbReference type="InterPro" id="IPR002716">
    <property type="entry name" value="PIN_dom"/>
</dbReference>
<dbReference type="Proteomes" id="UP000664628">
    <property type="component" value="Unassembled WGS sequence"/>
</dbReference>
<accession>A0ABS3JKW5</accession>